<sequence>MDFESPDVEKDFPGLYASESGRKSNESDFSDDGHDRPSKKELLIGKRKDKKDKKDRGYATLEGESSPEEDIETKSPSKSKKSKTFKFPSKKEKREKSREKDGKEKETDKERERKKKDKDDKDTDKEKRKDKDKEKSKQKLKDRKKGKHWEETVDIGEEQPIFGVALQMAVERGRCHDGVELPLVVRNCIDYIEEYGMTVDGLYKVSAVKSKVQHLRKLYNQREVVDMSEFDPMVATSLLILFLRELPEPILENGEVVSRFEQAASLKEVALRETQLIDLISQLPKCNKTLLAWVILHLDHLTAHEKTTKMNAQSIAMTLSPVLQMSHRLLLALLLHCKALFANVELSKYIPPLASGSPNLPDTMDAIAAELAKQESLLSQIHMQMNAGFVTKLREEQLWEVQRLITQLKISLDSDEELRERLIYGELLAMQESLGSRIAEERGEIKRLAELLTNKDFERSKPIAVPCTPEEVDRVAIIELVLENQMLEKKKATLVRTIIEENIACVELRAQFLIQQLSDQDCMLAAKKI</sequence>
<feature type="compositionally biased region" description="Basic and acidic residues" evidence="1">
    <location>
        <begin position="20"/>
        <end position="57"/>
    </location>
</feature>
<evidence type="ECO:0000313" key="4">
    <source>
        <dbReference type="RefSeq" id="XP_046599971.1"/>
    </source>
</evidence>
<name>A0ABM3GI77_NEOLC</name>
<dbReference type="SUPFAM" id="SSF48350">
    <property type="entry name" value="GTPase activation domain, GAP"/>
    <property type="match status" value="1"/>
</dbReference>
<dbReference type="Pfam" id="PF00620">
    <property type="entry name" value="RhoGAP"/>
    <property type="match status" value="1"/>
</dbReference>
<dbReference type="PROSITE" id="PS50238">
    <property type="entry name" value="RHOGAP"/>
    <property type="match status" value="1"/>
</dbReference>
<dbReference type="RefSeq" id="XP_046599971.1">
    <property type="nucleotide sequence ID" value="XM_046744015.1"/>
</dbReference>
<dbReference type="GeneID" id="107225382"/>
<dbReference type="PANTHER" id="PTHR12783">
    <property type="entry name" value="RALA BINDING PROTEIN 1 RALBP1"/>
    <property type="match status" value="1"/>
</dbReference>
<feature type="domain" description="Rho-GAP" evidence="2">
    <location>
        <begin position="164"/>
        <end position="361"/>
    </location>
</feature>
<reference evidence="4" key="1">
    <citation type="submission" date="2025-08" db="UniProtKB">
        <authorList>
            <consortium name="RefSeq"/>
        </authorList>
    </citation>
    <scope>IDENTIFICATION</scope>
    <source>
        <tissue evidence="4">Thorax and Abdomen</tissue>
    </source>
</reference>
<dbReference type="Gene3D" id="1.20.58.90">
    <property type="match status" value="1"/>
</dbReference>
<protein>
    <submittedName>
        <fullName evidence="4">RalA-binding protein 1 isoform X5</fullName>
    </submittedName>
</protein>
<feature type="region of interest" description="Disordered" evidence="1">
    <location>
        <begin position="1"/>
        <end position="149"/>
    </location>
</feature>
<proteinExistence type="predicted"/>
<evidence type="ECO:0000259" key="2">
    <source>
        <dbReference type="PROSITE" id="PS50238"/>
    </source>
</evidence>
<gene>
    <name evidence="4" type="primary">LOC107225382</name>
</gene>
<dbReference type="SMART" id="SM00324">
    <property type="entry name" value="RhoGAP"/>
    <property type="match status" value="1"/>
</dbReference>
<dbReference type="InterPro" id="IPR008936">
    <property type="entry name" value="Rho_GTPase_activation_prot"/>
</dbReference>
<dbReference type="PANTHER" id="PTHR12783:SF5">
    <property type="entry name" value="RALA-BINDING PROTEIN 1"/>
    <property type="match status" value="1"/>
</dbReference>
<feature type="compositionally biased region" description="Basic and acidic residues" evidence="1">
    <location>
        <begin position="89"/>
        <end position="139"/>
    </location>
</feature>
<dbReference type="Proteomes" id="UP000829291">
    <property type="component" value="Chromosome 6"/>
</dbReference>
<organism evidence="3 4">
    <name type="scientific">Neodiprion lecontei</name>
    <name type="common">Redheaded pine sawfly</name>
    <dbReference type="NCBI Taxonomy" id="441921"/>
    <lineage>
        <taxon>Eukaryota</taxon>
        <taxon>Metazoa</taxon>
        <taxon>Ecdysozoa</taxon>
        <taxon>Arthropoda</taxon>
        <taxon>Hexapoda</taxon>
        <taxon>Insecta</taxon>
        <taxon>Pterygota</taxon>
        <taxon>Neoptera</taxon>
        <taxon>Endopterygota</taxon>
        <taxon>Hymenoptera</taxon>
        <taxon>Tenthredinoidea</taxon>
        <taxon>Diprionidae</taxon>
        <taxon>Diprioninae</taxon>
        <taxon>Neodiprion</taxon>
    </lineage>
</organism>
<evidence type="ECO:0000256" key="1">
    <source>
        <dbReference type="SAM" id="MobiDB-lite"/>
    </source>
</evidence>
<evidence type="ECO:0000313" key="3">
    <source>
        <dbReference type="Proteomes" id="UP000829291"/>
    </source>
</evidence>
<dbReference type="Gene3D" id="1.10.555.10">
    <property type="entry name" value="Rho GTPase activation protein"/>
    <property type="match status" value="1"/>
</dbReference>
<keyword evidence="3" id="KW-1185">Reference proteome</keyword>
<dbReference type="InterPro" id="IPR039767">
    <property type="entry name" value="RALBP1"/>
</dbReference>
<dbReference type="InterPro" id="IPR000198">
    <property type="entry name" value="RhoGAP_dom"/>
</dbReference>
<accession>A0ABM3GI77</accession>